<dbReference type="InterPro" id="IPR018060">
    <property type="entry name" value="HTH_AraC"/>
</dbReference>
<dbReference type="OrthoDB" id="323290at2"/>
<gene>
    <name evidence="5" type="ORF">BFG57_15015</name>
</gene>
<keyword evidence="3" id="KW-0804">Transcription</keyword>
<evidence type="ECO:0000313" key="6">
    <source>
        <dbReference type="Proteomes" id="UP000095209"/>
    </source>
</evidence>
<dbReference type="PANTHER" id="PTHR46796">
    <property type="entry name" value="HTH-TYPE TRANSCRIPTIONAL ACTIVATOR RHAS-RELATED"/>
    <property type="match status" value="1"/>
</dbReference>
<evidence type="ECO:0000259" key="4">
    <source>
        <dbReference type="PROSITE" id="PS01124"/>
    </source>
</evidence>
<dbReference type="InterPro" id="IPR046532">
    <property type="entry name" value="DUF6597"/>
</dbReference>
<dbReference type="InterPro" id="IPR009057">
    <property type="entry name" value="Homeodomain-like_sf"/>
</dbReference>
<reference evidence="5 6" key="1">
    <citation type="submission" date="2016-08" db="EMBL/GenBank/DDBJ databases">
        <title>Genome of Bacillus solimangrovi GH2-4.</title>
        <authorList>
            <person name="Lim S."/>
            <person name="Kim B.-C."/>
        </authorList>
    </citation>
    <scope>NUCLEOTIDE SEQUENCE [LARGE SCALE GENOMIC DNA]</scope>
    <source>
        <strain evidence="5 6">GH2-4</strain>
    </source>
</reference>
<dbReference type="RefSeq" id="WP_069717375.1">
    <property type="nucleotide sequence ID" value="NZ_MJEH01000024.1"/>
</dbReference>
<evidence type="ECO:0000256" key="2">
    <source>
        <dbReference type="ARBA" id="ARBA00023125"/>
    </source>
</evidence>
<protein>
    <submittedName>
        <fullName evidence="5">AraC family transcriptional regulator</fullName>
    </submittedName>
</protein>
<dbReference type="Proteomes" id="UP000095209">
    <property type="component" value="Unassembled WGS sequence"/>
</dbReference>
<dbReference type="SMART" id="SM00342">
    <property type="entry name" value="HTH_ARAC"/>
    <property type="match status" value="1"/>
</dbReference>
<dbReference type="Gene3D" id="1.10.10.60">
    <property type="entry name" value="Homeodomain-like"/>
    <property type="match status" value="1"/>
</dbReference>
<dbReference type="Pfam" id="PF12833">
    <property type="entry name" value="HTH_18"/>
    <property type="match status" value="1"/>
</dbReference>
<accession>A0A1E5LEV3</accession>
<keyword evidence="1" id="KW-0805">Transcription regulation</keyword>
<evidence type="ECO:0000313" key="5">
    <source>
        <dbReference type="EMBL" id="OEH92592.1"/>
    </source>
</evidence>
<evidence type="ECO:0000256" key="1">
    <source>
        <dbReference type="ARBA" id="ARBA00023015"/>
    </source>
</evidence>
<proteinExistence type="predicted"/>
<dbReference type="AlphaFoldDB" id="A0A1E5LEV3"/>
<dbReference type="GO" id="GO:0043565">
    <property type="term" value="F:sequence-specific DNA binding"/>
    <property type="evidence" value="ECO:0007669"/>
    <property type="project" value="InterPro"/>
</dbReference>
<dbReference type="Pfam" id="PF20240">
    <property type="entry name" value="DUF6597"/>
    <property type="match status" value="1"/>
</dbReference>
<sequence>METNAQNSNMGVLKIKEATNNYTLTRYPASEHTSFFVKHYWCVSWDVSEKEQFLQDVIPNPCVNLVVEHNKTGIFGPTKRKFSYLVKGKGIVFGVKFRPGGFYPFIKKSVSDLSSLPMNVQDVFGVSTQTLEETILFEQDAQLATKYIENIIEESLPKRDEQITFVNQIIDLIISEQSITKVEHLCDHFHIHKRKLQRIFQQYVGVSPKWVIKLYRLQNAAEIIENNNDHNWIDLSMQLGYYDQSHFIRDFKTIIGKTPEEYAK</sequence>
<name>A0A1E5LEV3_9BACI</name>
<dbReference type="SUPFAM" id="SSF46689">
    <property type="entry name" value="Homeodomain-like"/>
    <property type="match status" value="1"/>
</dbReference>
<keyword evidence="2" id="KW-0238">DNA-binding</keyword>
<dbReference type="STRING" id="1305675.BFG57_15015"/>
<evidence type="ECO:0000256" key="3">
    <source>
        <dbReference type="ARBA" id="ARBA00023163"/>
    </source>
</evidence>
<dbReference type="InterPro" id="IPR050204">
    <property type="entry name" value="AraC_XylS_family_regulators"/>
</dbReference>
<keyword evidence="6" id="KW-1185">Reference proteome</keyword>
<organism evidence="5 6">
    <name type="scientific">Bacillus solimangrovi</name>
    <dbReference type="NCBI Taxonomy" id="1305675"/>
    <lineage>
        <taxon>Bacteria</taxon>
        <taxon>Bacillati</taxon>
        <taxon>Bacillota</taxon>
        <taxon>Bacilli</taxon>
        <taxon>Bacillales</taxon>
        <taxon>Bacillaceae</taxon>
        <taxon>Bacillus</taxon>
    </lineage>
</organism>
<dbReference type="EMBL" id="MJEH01000024">
    <property type="protein sequence ID" value="OEH92592.1"/>
    <property type="molecule type" value="Genomic_DNA"/>
</dbReference>
<dbReference type="GO" id="GO:0003700">
    <property type="term" value="F:DNA-binding transcription factor activity"/>
    <property type="evidence" value="ECO:0007669"/>
    <property type="project" value="InterPro"/>
</dbReference>
<feature type="domain" description="HTH araC/xylS-type" evidence="4">
    <location>
        <begin position="164"/>
        <end position="264"/>
    </location>
</feature>
<dbReference type="PROSITE" id="PS01124">
    <property type="entry name" value="HTH_ARAC_FAMILY_2"/>
    <property type="match status" value="1"/>
</dbReference>
<dbReference type="PANTHER" id="PTHR46796:SF13">
    <property type="entry name" value="HTH-TYPE TRANSCRIPTIONAL ACTIVATOR RHAS"/>
    <property type="match status" value="1"/>
</dbReference>
<comment type="caution">
    <text evidence="5">The sequence shown here is derived from an EMBL/GenBank/DDBJ whole genome shotgun (WGS) entry which is preliminary data.</text>
</comment>